<dbReference type="SUPFAM" id="SSF52540">
    <property type="entry name" value="P-loop containing nucleoside triphosphate hydrolases"/>
    <property type="match status" value="1"/>
</dbReference>
<dbReference type="Pfam" id="PF19568">
    <property type="entry name" value="Spore_III_AA"/>
    <property type="match status" value="1"/>
</dbReference>
<dbReference type="Gene3D" id="3.40.50.300">
    <property type="entry name" value="P-loop containing nucleotide triphosphate hydrolases"/>
    <property type="match status" value="1"/>
</dbReference>
<evidence type="ECO:0000313" key="1">
    <source>
        <dbReference type="EMBL" id="RHE40645.1"/>
    </source>
</evidence>
<dbReference type="InterPro" id="IPR014217">
    <property type="entry name" value="Spore_III_AA"/>
</dbReference>
<organism evidence="1 2">
    <name type="scientific">Blautia obeum</name>
    <dbReference type="NCBI Taxonomy" id="40520"/>
    <lineage>
        <taxon>Bacteria</taxon>
        <taxon>Bacillati</taxon>
        <taxon>Bacillota</taxon>
        <taxon>Clostridia</taxon>
        <taxon>Lachnospirales</taxon>
        <taxon>Lachnospiraceae</taxon>
        <taxon>Blautia</taxon>
    </lineage>
</organism>
<dbReference type="InterPro" id="IPR045735">
    <property type="entry name" value="Spore_III_AA_AAA+_ATPase"/>
</dbReference>
<name>A0A414J861_9FIRM</name>
<dbReference type="PANTHER" id="PTHR20953">
    <property type="entry name" value="KINASE-RELATED"/>
    <property type="match status" value="1"/>
</dbReference>
<dbReference type="Proteomes" id="UP000283745">
    <property type="component" value="Unassembled WGS sequence"/>
</dbReference>
<reference evidence="1 2" key="1">
    <citation type="submission" date="2018-08" db="EMBL/GenBank/DDBJ databases">
        <title>A genome reference for cultivated species of the human gut microbiota.</title>
        <authorList>
            <person name="Zou Y."/>
            <person name="Xue W."/>
            <person name="Luo G."/>
        </authorList>
    </citation>
    <scope>NUCLEOTIDE SEQUENCE [LARGE SCALE GENOMIC DNA]</scope>
    <source>
        <strain evidence="1 2">AM28-23</strain>
    </source>
</reference>
<dbReference type="EMBL" id="QSKF01000004">
    <property type="protein sequence ID" value="RHE40645.1"/>
    <property type="molecule type" value="Genomic_DNA"/>
</dbReference>
<sequence length="305" mass="34280">MRAEQVKNLFAGNIRKLLLEAPRDYERIYEIRLRVGRPVFLCYDSGEKFLRTKDVPYLVTRQDLKETLEYISGYSLYACEDELRQGYISVQGGHRVGVTGKVILDRGNIRSIKYISCINVRLAHQILGCADAVMPFIRKKEKICHTLLISPPGCGKTTLLRDIVRQISNGNEKFPGMTVGLVDERGELAGCYQGVPQNDVGMRTDVLDGCPKAEGMQLLIRSMSPAVVAVDELGKEEDFRAVESVIHCGCTLLATAHGNSLEDIMEQPFFQKLKNMQVFERYIILGRQNRNGRTVHILDGKGKPC</sequence>
<protein>
    <submittedName>
        <fullName evidence="1">Stage III sporulation protein AA</fullName>
    </submittedName>
</protein>
<gene>
    <name evidence="1" type="primary">spoIIIAA</name>
    <name evidence="1" type="ORF">DW740_06585</name>
</gene>
<dbReference type="InterPro" id="IPR027417">
    <property type="entry name" value="P-loop_NTPase"/>
</dbReference>
<dbReference type="PANTHER" id="PTHR20953:SF3">
    <property type="entry name" value="P-LOOP CONTAINING NUCLEOSIDE TRIPHOSPHATE HYDROLASES SUPERFAMILY PROTEIN"/>
    <property type="match status" value="1"/>
</dbReference>
<dbReference type="AlphaFoldDB" id="A0A414J861"/>
<evidence type="ECO:0000313" key="2">
    <source>
        <dbReference type="Proteomes" id="UP000283745"/>
    </source>
</evidence>
<comment type="caution">
    <text evidence="1">The sequence shown here is derived from an EMBL/GenBank/DDBJ whole genome shotgun (WGS) entry which is preliminary data.</text>
</comment>
<dbReference type="RefSeq" id="WP_118039238.1">
    <property type="nucleotide sequence ID" value="NZ_CABJFK010000004.1"/>
</dbReference>
<accession>A0A414J861</accession>
<proteinExistence type="predicted"/>
<dbReference type="NCBIfam" id="TIGR02858">
    <property type="entry name" value="spore_III_AA"/>
    <property type="match status" value="1"/>
</dbReference>